<dbReference type="Proteomes" id="UP000270094">
    <property type="component" value="Unassembled WGS sequence"/>
</dbReference>
<dbReference type="PANTHER" id="PTHR14927">
    <property type="entry name" value="NUCLEOLAR PROTEIN 10"/>
    <property type="match status" value="1"/>
</dbReference>
<keyword evidence="3" id="KW-1185">Reference proteome</keyword>
<evidence type="ECO:0000313" key="3">
    <source>
        <dbReference type="Proteomes" id="UP000270094"/>
    </source>
</evidence>
<dbReference type="InterPro" id="IPR040382">
    <property type="entry name" value="NOL10/Enp2"/>
</dbReference>
<dbReference type="PANTHER" id="PTHR14927:SF0">
    <property type="entry name" value="NUCLEOLAR PROTEIN 10"/>
    <property type="match status" value="1"/>
</dbReference>
<dbReference type="Gene3D" id="2.130.10.10">
    <property type="entry name" value="YVTN repeat-like/Quinoprotein amine dehydrogenase"/>
    <property type="match status" value="1"/>
</dbReference>
<dbReference type="InterPro" id="IPR056551">
    <property type="entry name" value="Beta-prop_NOL10_N"/>
</dbReference>
<evidence type="ECO:0000259" key="1">
    <source>
        <dbReference type="Pfam" id="PF23098"/>
    </source>
</evidence>
<dbReference type="GO" id="GO:0032040">
    <property type="term" value="C:small-subunit processome"/>
    <property type="evidence" value="ECO:0007669"/>
    <property type="project" value="TreeGrafter"/>
</dbReference>
<feature type="domain" description="Nucleolar protein 10-like N-terminal" evidence="1">
    <location>
        <begin position="4"/>
        <end position="142"/>
    </location>
</feature>
<evidence type="ECO:0000313" key="2">
    <source>
        <dbReference type="EMBL" id="VDM73966.1"/>
    </source>
</evidence>
<dbReference type="GO" id="GO:0030686">
    <property type="term" value="C:90S preribosome"/>
    <property type="evidence" value="ECO:0007669"/>
    <property type="project" value="TreeGrafter"/>
</dbReference>
<proteinExistence type="predicted"/>
<protein>
    <recommendedName>
        <fullName evidence="1">Nucleolar protein 10-like N-terminal domain-containing protein</fullName>
    </recommendedName>
</protein>
<dbReference type="AlphaFoldDB" id="A0A3P7IV03"/>
<organism evidence="2 3">
    <name type="scientific">Strongylus vulgaris</name>
    <name type="common">Blood worm</name>
    <dbReference type="NCBI Taxonomy" id="40348"/>
    <lineage>
        <taxon>Eukaryota</taxon>
        <taxon>Metazoa</taxon>
        <taxon>Ecdysozoa</taxon>
        <taxon>Nematoda</taxon>
        <taxon>Chromadorea</taxon>
        <taxon>Rhabditida</taxon>
        <taxon>Rhabditina</taxon>
        <taxon>Rhabditomorpha</taxon>
        <taxon>Strongyloidea</taxon>
        <taxon>Strongylidae</taxon>
        <taxon>Strongylus</taxon>
    </lineage>
</organism>
<accession>A0A3P7IV03</accession>
<dbReference type="InterPro" id="IPR015943">
    <property type="entry name" value="WD40/YVTN_repeat-like_dom_sf"/>
</dbReference>
<reference evidence="2 3" key="1">
    <citation type="submission" date="2018-11" db="EMBL/GenBank/DDBJ databases">
        <authorList>
            <consortium name="Pathogen Informatics"/>
        </authorList>
    </citation>
    <scope>NUCLEOTIDE SEQUENCE [LARGE SCALE GENOMIC DNA]</scope>
</reference>
<dbReference type="Pfam" id="PF23098">
    <property type="entry name" value="Beta-prop_NOL10_N"/>
    <property type="match status" value="1"/>
</dbReference>
<sequence length="148" mass="16735">MLEEDRFLEMHAAFGRYFRMRMPRYGRDMAFSLERSDLYLVGASSEVYRLNLELGEWLSPLQTNGTASNCCQFADAHQLFVCGTSDGQVEAWDHRDKSRVGILDCLLPLNEGGLLFSRNIEITALSFRDALRLGVGTSTGQVTFNKKN</sequence>
<dbReference type="SUPFAM" id="SSF101898">
    <property type="entry name" value="NHL repeat"/>
    <property type="match status" value="1"/>
</dbReference>
<dbReference type="EMBL" id="UYYB01033354">
    <property type="protein sequence ID" value="VDM73966.1"/>
    <property type="molecule type" value="Genomic_DNA"/>
</dbReference>
<gene>
    <name evidence="2" type="ORF">SVUK_LOCUS8964</name>
</gene>
<dbReference type="OrthoDB" id="273340at2759"/>
<dbReference type="GO" id="GO:0000462">
    <property type="term" value="P:maturation of SSU-rRNA from tricistronic rRNA transcript (SSU-rRNA, 5.8S rRNA, LSU-rRNA)"/>
    <property type="evidence" value="ECO:0007669"/>
    <property type="project" value="TreeGrafter"/>
</dbReference>
<name>A0A3P7IV03_STRVU</name>